<dbReference type="EMBL" id="BOLY01000005">
    <property type="protein sequence ID" value="GIZ44733.1"/>
    <property type="molecule type" value="Genomic_DNA"/>
</dbReference>
<dbReference type="AlphaFoldDB" id="A0A9P3FES9"/>
<dbReference type="GeneID" id="68293499"/>
<organism evidence="2 3">
    <name type="scientific">Cercospora kikuchii</name>
    <dbReference type="NCBI Taxonomy" id="84275"/>
    <lineage>
        <taxon>Eukaryota</taxon>
        <taxon>Fungi</taxon>
        <taxon>Dikarya</taxon>
        <taxon>Ascomycota</taxon>
        <taxon>Pezizomycotina</taxon>
        <taxon>Dothideomycetes</taxon>
        <taxon>Dothideomycetidae</taxon>
        <taxon>Mycosphaerellales</taxon>
        <taxon>Mycosphaerellaceae</taxon>
        <taxon>Cercospora</taxon>
    </lineage>
</organism>
<protein>
    <recommendedName>
        <fullName evidence="4">NAD(P)-binding protein</fullName>
    </recommendedName>
</protein>
<keyword evidence="3" id="KW-1185">Reference proteome</keyword>
<name>A0A9P3FES9_9PEZI</name>
<comment type="caution">
    <text evidence="2">The sequence shown here is derived from an EMBL/GenBank/DDBJ whole genome shotgun (WGS) entry which is preliminary data.</text>
</comment>
<reference evidence="2 3" key="1">
    <citation type="submission" date="2021-01" db="EMBL/GenBank/DDBJ databases">
        <title>Cercospora kikuchii MAFF 305040 whole genome shotgun sequence.</title>
        <authorList>
            <person name="Kashiwa T."/>
            <person name="Suzuki T."/>
        </authorList>
    </citation>
    <scope>NUCLEOTIDE SEQUENCE [LARGE SCALE GENOMIC DNA]</scope>
    <source>
        <strain evidence="2 3">MAFF 305040</strain>
    </source>
</reference>
<sequence>MPSSLKEIRASNASLKQTHSSPTTALFVGATSGIGLATLQAFAKHLSSPHAIVVGRDQQTFQPHLDNLKTLNPNGTYTFLESDISLLANVDKVSKVIKSTLSQQQGNSKLDFLFLSQGYISFTGREENADGLDNSVSLRYYSRIRFIQNLLPIMSSSARTISILAGGKEGKIFEDDLDLKKNYSVGNAAGQFATMMTLSFDNFSSQSENSGKGFVHVFPGLTSTGLLGRSAKGVLGIGMRWVVEPLLGALVMGKAEDVGERMLFYAMSEEFGKGSWSLDWDGKKAENEILRAYRERKFAEKVVEHNEKVFEGIGRR</sequence>
<accession>A0A9P3FES9</accession>
<keyword evidence="1" id="KW-0560">Oxidoreductase</keyword>
<evidence type="ECO:0000256" key="1">
    <source>
        <dbReference type="ARBA" id="ARBA00023002"/>
    </source>
</evidence>
<evidence type="ECO:0000313" key="3">
    <source>
        <dbReference type="Proteomes" id="UP000825890"/>
    </source>
</evidence>
<dbReference type="InterPro" id="IPR036291">
    <property type="entry name" value="NAD(P)-bd_dom_sf"/>
</dbReference>
<dbReference type="GO" id="GO:0016491">
    <property type="term" value="F:oxidoreductase activity"/>
    <property type="evidence" value="ECO:0007669"/>
    <property type="project" value="UniProtKB-KW"/>
</dbReference>
<dbReference type="PANTHER" id="PTHR47534:SF3">
    <property type="entry name" value="ALCOHOL DEHYDROGENASE-LIKE C-TERMINAL DOMAIN-CONTAINING PROTEIN"/>
    <property type="match status" value="1"/>
</dbReference>
<dbReference type="OrthoDB" id="2898509at2759"/>
<dbReference type="Gene3D" id="3.40.50.720">
    <property type="entry name" value="NAD(P)-binding Rossmann-like Domain"/>
    <property type="match status" value="1"/>
</dbReference>
<evidence type="ECO:0008006" key="4">
    <source>
        <dbReference type="Google" id="ProtNLM"/>
    </source>
</evidence>
<dbReference type="RefSeq" id="XP_044659220.1">
    <property type="nucleotide sequence ID" value="XM_044803285.1"/>
</dbReference>
<dbReference type="SUPFAM" id="SSF51735">
    <property type="entry name" value="NAD(P)-binding Rossmann-fold domains"/>
    <property type="match status" value="1"/>
</dbReference>
<dbReference type="Proteomes" id="UP000825890">
    <property type="component" value="Unassembled WGS sequence"/>
</dbReference>
<evidence type="ECO:0000313" key="2">
    <source>
        <dbReference type="EMBL" id="GIZ44733.1"/>
    </source>
</evidence>
<proteinExistence type="predicted"/>
<dbReference type="PANTHER" id="PTHR47534">
    <property type="entry name" value="YALI0E05731P"/>
    <property type="match status" value="1"/>
</dbReference>
<gene>
    <name evidence="2" type="ORF">CKM354_000792400</name>
</gene>
<dbReference type="InterPro" id="IPR052228">
    <property type="entry name" value="Sec_Metab_Biosynth_Oxidored"/>
</dbReference>